<evidence type="ECO:0000256" key="1">
    <source>
        <dbReference type="SAM" id="MobiDB-lite"/>
    </source>
</evidence>
<dbReference type="AlphaFoldDB" id="A0A2I0B2D8"/>
<accession>A0A2I0B2D8</accession>
<evidence type="ECO:0000313" key="3">
    <source>
        <dbReference type="Proteomes" id="UP000236161"/>
    </source>
</evidence>
<sequence length="86" mass="9038">MSTELSNAPFMNALNSRDRRKSKTPAHDSAQTLQAPPPEASEVRSHDTWTPPGPALPNGDVSQPEDADVPTPGTEAHSLSPSSPAP</sequence>
<feature type="region of interest" description="Disordered" evidence="1">
    <location>
        <begin position="1"/>
        <end position="86"/>
    </location>
</feature>
<proteinExistence type="predicted"/>
<protein>
    <submittedName>
        <fullName evidence="2">Uncharacterized protein</fullName>
    </submittedName>
</protein>
<organism evidence="2 3">
    <name type="scientific">Apostasia shenzhenica</name>
    <dbReference type="NCBI Taxonomy" id="1088818"/>
    <lineage>
        <taxon>Eukaryota</taxon>
        <taxon>Viridiplantae</taxon>
        <taxon>Streptophyta</taxon>
        <taxon>Embryophyta</taxon>
        <taxon>Tracheophyta</taxon>
        <taxon>Spermatophyta</taxon>
        <taxon>Magnoliopsida</taxon>
        <taxon>Liliopsida</taxon>
        <taxon>Asparagales</taxon>
        <taxon>Orchidaceae</taxon>
        <taxon>Apostasioideae</taxon>
        <taxon>Apostasia</taxon>
    </lineage>
</organism>
<feature type="compositionally biased region" description="Polar residues" evidence="1">
    <location>
        <begin position="77"/>
        <end position="86"/>
    </location>
</feature>
<name>A0A2I0B2D8_9ASPA</name>
<dbReference type="EMBL" id="KZ451922">
    <property type="protein sequence ID" value="PKA61961.1"/>
    <property type="molecule type" value="Genomic_DNA"/>
</dbReference>
<evidence type="ECO:0000313" key="2">
    <source>
        <dbReference type="EMBL" id="PKA61961.1"/>
    </source>
</evidence>
<dbReference type="Proteomes" id="UP000236161">
    <property type="component" value="Unassembled WGS sequence"/>
</dbReference>
<gene>
    <name evidence="2" type="ORF">AXF42_Ash019167</name>
</gene>
<reference evidence="2 3" key="1">
    <citation type="journal article" date="2017" name="Nature">
        <title>The Apostasia genome and the evolution of orchids.</title>
        <authorList>
            <person name="Zhang G.Q."/>
            <person name="Liu K.W."/>
            <person name="Li Z."/>
            <person name="Lohaus R."/>
            <person name="Hsiao Y.Y."/>
            <person name="Niu S.C."/>
            <person name="Wang J.Y."/>
            <person name="Lin Y.C."/>
            <person name="Xu Q."/>
            <person name="Chen L.J."/>
            <person name="Yoshida K."/>
            <person name="Fujiwara S."/>
            <person name="Wang Z.W."/>
            <person name="Zhang Y.Q."/>
            <person name="Mitsuda N."/>
            <person name="Wang M."/>
            <person name="Liu G.H."/>
            <person name="Pecoraro L."/>
            <person name="Huang H.X."/>
            <person name="Xiao X.J."/>
            <person name="Lin M."/>
            <person name="Wu X.Y."/>
            <person name="Wu W.L."/>
            <person name="Chen Y.Y."/>
            <person name="Chang S.B."/>
            <person name="Sakamoto S."/>
            <person name="Ohme-Takagi M."/>
            <person name="Yagi M."/>
            <person name="Zeng S.J."/>
            <person name="Shen C.Y."/>
            <person name="Yeh C.M."/>
            <person name="Luo Y.B."/>
            <person name="Tsai W.C."/>
            <person name="Van de Peer Y."/>
            <person name="Liu Z.J."/>
        </authorList>
    </citation>
    <scope>NUCLEOTIDE SEQUENCE [LARGE SCALE GENOMIC DNA]</scope>
    <source>
        <strain evidence="3">cv. Shenzhen</strain>
        <tissue evidence="2">Stem</tissue>
    </source>
</reference>
<keyword evidence="3" id="KW-1185">Reference proteome</keyword>